<dbReference type="EMBL" id="CP011043">
    <property type="protein sequence ID" value="AJW79002.1"/>
    <property type="molecule type" value="Genomic_DNA"/>
</dbReference>
<reference evidence="2 4" key="2">
    <citation type="submission" date="2018-08" db="EMBL/GenBank/DDBJ databases">
        <title>Genome Sequence of Clavibacter michiganensis Subspecies type strains, and the Atypical Peach-Colored Strains Isolated from Tomato.</title>
        <authorList>
            <person name="Osdaghi E."/>
            <person name="Portier P."/>
            <person name="Briand M."/>
            <person name="Jacques M.-A."/>
        </authorList>
    </citation>
    <scope>NUCLEOTIDE SEQUENCE [LARGE SCALE GENOMIC DNA]</scope>
    <source>
        <strain evidence="2 4">CFBP 6488</strain>
    </source>
</reference>
<evidence type="ECO:0000313" key="2">
    <source>
        <dbReference type="EMBL" id="RIJ44273.1"/>
    </source>
</evidence>
<sequence>MNDEIAQLEKADMVQSTLSIDGEALPSVLLDVGARQFGAAVVQDVLVMVSGDADFVSSKFVSTTQVRTFRLPHVEA</sequence>
<dbReference type="AlphaFoldDB" id="A0A0D5CIB0"/>
<gene>
    <name evidence="2" type="ORF">DZF93_03445</name>
    <name evidence="1" type="ORF">VO01_07540</name>
</gene>
<dbReference type="Proteomes" id="UP000032604">
    <property type="component" value="Chromosome"/>
</dbReference>
<proteinExistence type="predicted"/>
<dbReference type="KEGG" id="cmh:VO01_07540"/>
<evidence type="ECO:0000313" key="4">
    <source>
        <dbReference type="Proteomes" id="UP000266634"/>
    </source>
</evidence>
<dbReference type="PATRIC" id="fig|33014.5.peg.1566"/>
<reference evidence="1 3" key="1">
    <citation type="journal article" date="2015" name="Genome Announc.">
        <title>Complete Genome Sequence of Clavibacter michiganensis subsp. insidiosus R1-1 Using PacBio Single-Molecule Real-Time Technology.</title>
        <authorList>
            <person name="Lu Y."/>
            <person name="Samac D.A."/>
            <person name="Glazebrook J."/>
            <person name="Ishimaru C.A."/>
        </authorList>
    </citation>
    <scope>NUCLEOTIDE SEQUENCE [LARGE SCALE GENOMIC DNA]</scope>
    <source>
        <strain evidence="1 3">R1-1</strain>
    </source>
</reference>
<name>A0A0D5CIB0_9MICO</name>
<protein>
    <submittedName>
        <fullName evidence="1">Uncharacterized protein</fullName>
    </submittedName>
</protein>
<dbReference type="EMBL" id="QWEA01000070">
    <property type="protein sequence ID" value="RIJ44273.1"/>
    <property type="molecule type" value="Genomic_DNA"/>
</dbReference>
<evidence type="ECO:0000313" key="3">
    <source>
        <dbReference type="Proteomes" id="UP000032604"/>
    </source>
</evidence>
<dbReference type="Proteomes" id="UP000266634">
    <property type="component" value="Unassembled WGS sequence"/>
</dbReference>
<accession>A0A0D5CIB0</accession>
<evidence type="ECO:0000313" key="1">
    <source>
        <dbReference type="EMBL" id="AJW79002.1"/>
    </source>
</evidence>
<dbReference type="HOGENOM" id="CLU_2647989_0_0_11"/>
<organism evidence="1 3">
    <name type="scientific">Clavibacter michiganensis subsp. insidiosus</name>
    <dbReference type="NCBI Taxonomy" id="33014"/>
    <lineage>
        <taxon>Bacteria</taxon>
        <taxon>Bacillati</taxon>
        <taxon>Actinomycetota</taxon>
        <taxon>Actinomycetes</taxon>
        <taxon>Micrococcales</taxon>
        <taxon>Microbacteriaceae</taxon>
        <taxon>Clavibacter</taxon>
    </lineage>
</organism>